<dbReference type="EMBL" id="JAEUBD010000013">
    <property type="protein sequence ID" value="KAH3678798.1"/>
    <property type="molecule type" value="Genomic_DNA"/>
</dbReference>
<accession>A0A9P8TGK1</accession>
<reference evidence="1" key="2">
    <citation type="submission" date="2021-01" db="EMBL/GenBank/DDBJ databases">
        <authorList>
            <person name="Schikora-Tamarit M.A."/>
        </authorList>
    </citation>
    <scope>NUCLEOTIDE SEQUENCE</scope>
    <source>
        <strain evidence="1">NCAIM Y.01608</strain>
    </source>
</reference>
<protein>
    <submittedName>
        <fullName evidence="1">Uncharacterized protein</fullName>
    </submittedName>
</protein>
<name>A0A9P8TGK1_9ASCO</name>
<comment type="caution">
    <text evidence="1">The sequence shown here is derived from an EMBL/GenBank/DDBJ whole genome shotgun (WGS) entry which is preliminary data.</text>
</comment>
<proteinExistence type="predicted"/>
<sequence>MSSIFLVGLAGKLGAQPADSAQVQVHLVDVVLRKVSNPQPRVSGHSSLKRRVFTHQNFQQRRFTTPVGSDKRNSGVQLNVQVDIG</sequence>
<evidence type="ECO:0000313" key="1">
    <source>
        <dbReference type="EMBL" id="KAH3678798.1"/>
    </source>
</evidence>
<evidence type="ECO:0000313" key="2">
    <source>
        <dbReference type="Proteomes" id="UP000788993"/>
    </source>
</evidence>
<organism evidence="1 2">
    <name type="scientific">Ogataea polymorpha</name>
    <dbReference type="NCBI Taxonomy" id="460523"/>
    <lineage>
        <taxon>Eukaryota</taxon>
        <taxon>Fungi</taxon>
        <taxon>Dikarya</taxon>
        <taxon>Ascomycota</taxon>
        <taxon>Saccharomycotina</taxon>
        <taxon>Pichiomycetes</taxon>
        <taxon>Pichiales</taxon>
        <taxon>Pichiaceae</taxon>
        <taxon>Ogataea</taxon>
    </lineage>
</organism>
<dbReference type="Proteomes" id="UP000788993">
    <property type="component" value="Unassembled WGS sequence"/>
</dbReference>
<gene>
    <name evidence="1" type="ORF">OGATHE_000067</name>
</gene>
<dbReference type="AlphaFoldDB" id="A0A9P8TGK1"/>
<keyword evidence="2" id="KW-1185">Reference proteome</keyword>
<reference evidence="1" key="1">
    <citation type="journal article" date="2021" name="Open Biol.">
        <title>Shared evolutionary footprints suggest mitochondrial oxidative damage underlies multiple complex I losses in fungi.</title>
        <authorList>
            <person name="Schikora-Tamarit M.A."/>
            <person name="Marcet-Houben M."/>
            <person name="Nosek J."/>
            <person name="Gabaldon T."/>
        </authorList>
    </citation>
    <scope>NUCLEOTIDE SEQUENCE</scope>
    <source>
        <strain evidence="1">NCAIM Y.01608</strain>
    </source>
</reference>